<evidence type="ECO:0000259" key="2">
    <source>
        <dbReference type="Pfam" id="PF13478"/>
    </source>
</evidence>
<dbReference type="RefSeq" id="WP_062124200.1">
    <property type="nucleotide sequence ID" value="NZ_LRBG01000002.1"/>
</dbReference>
<protein>
    <submittedName>
        <fullName evidence="3">Dehydrogenase</fullName>
    </submittedName>
</protein>
<dbReference type="PANTHER" id="PTHR30388:SF6">
    <property type="entry name" value="XANTHINE DEHYDROGENASE SUBUNIT A-RELATED"/>
    <property type="match status" value="1"/>
</dbReference>
<organism evidence="3 4">
    <name type="scientific">Paraburkholderia monticola</name>
    <dbReference type="NCBI Taxonomy" id="1399968"/>
    <lineage>
        <taxon>Bacteria</taxon>
        <taxon>Pseudomonadati</taxon>
        <taxon>Pseudomonadota</taxon>
        <taxon>Betaproteobacteria</taxon>
        <taxon>Burkholderiales</taxon>
        <taxon>Burkholderiaceae</taxon>
        <taxon>Paraburkholderia</taxon>
    </lineage>
</organism>
<evidence type="ECO:0000313" key="4">
    <source>
        <dbReference type="Proteomes" id="UP000075613"/>
    </source>
</evidence>
<proteinExistence type="predicted"/>
<dbReference type="InterPro" id="IPR027051">
    <property type="entry name" value="XdhC_Rossmann_dom"/>
</dbReference>
<reference evidence="3 4" key="1">
    <citation type="journal article" date="2015" name="Int. J. Syst. Evol. Microbiol.">
        <title>Burkholderia monticola sp. nov., isolated from mountain soil.</title>
        <authorList>
            <person name="Baek I."/>
            <person name="Seo B."/>
            <person name="Lee I."/>
            <person name="Yi H."/>
            <person name="Chun J."/>
        </authorList>
    </citation>
    <scope>NUCLEOTIDE SEQUENCE [LARGE SCALE GENOMIC DNA]</scope>
    <source>
        <strain evidence="3 4">JC2948</strain>
    </source>
</reference>
<dbReference type="InterPro" id="IPR014308">
    <property type="entry name" value="Xanthine_DH_XdhC"/>
</dbReference>
<dbReference type="STRING" id="1399968.CI15_02970"/>
<dbReference type="NCBIfam" id="TIGR02964">
    <property type="entry name" value="xanthine_xdhC"/>
    <property type="match status" value="1"/>
</dbReference>
<keyword evidence="4" id="KW-1185">Reference proteome</keyword>
<dbReference type="EMBL" id="LRBG01000002">
    <property type="protein sequence ID" value="KXU90882.1"/>
    <property type="molecule type" value="Genomic_DNA"/>
</dbReference>
<dbReference type="Proteomes" id="UP000075613">
    <property type="component" value="Unassembled WGS sequence"/>
</dbReference>
<comment type="caution">
    <text evidence="3">The sequence shown here is derived from an EMBL/GenBank/DDBJ whole genome shotgun (WGS) entry which is preliminary data.</text>
</comment>
<evidence type="ECO:0000313" key="3">
    <source>
        <dbReference type="EMBL" id="KXU90882.1"/>
    </source>
</evidence>
<name>A0A149Q0Q4_9BURK</name>
<dbReference type="Gene3D" id="3.40.50.720">
    <property type="entry name" value="NAD(P)-binding Rossmann-like Domain"/>
    <property type="match status" value="1"/>
</dbReference>
<sequence>MEGCLTNFPSGASVINGGAPVRIGRRGTASEDLAARPAPMHIVLFGAGHVGHALVQLLGSLPCVVQWVDERDELFPDETPPNVQVEATDTPDAIVDAAPPGAWFLVMTHNHALDFSLAERIMRRRDFSYFGMIGSKTKRVKFERRLLARGVELERLEEMTCPIGVEGIVDKAPAAIAIAVCAQLLRLRTRQSRTAAPHASGQASSSVRATEPLTA</sequence>
<feature type="domain" description="XdhC Rossmann" evidence="2">
    <location>
        <begin position="42"/>
        <end position="184"/>
    </location>
</feature>
<evidence type="ECO:0000256" key="1">
    <source>
        <dbReference type="SAM" id="MobiDB-lite"/>
    </source>
</evidence>
<dbReference type="AlphaFoldDB" id="A0A149Q0Q4"/>
<feature type="region of interest" description="Disordered" evidence="1">
    <location>
        <begin position="193"/>
        <end position="215"/>
    </location>
</feature>
<accession>A0A149Q0Q4</accession>
<gene>
    <name evidence="3" type="ORF">CI15_02970</name>
</gene>
<dbReference type="Pfam" id="PF13478">
    <property type="entry name" value="XdhC_C"/>
    <property type="match status" value="1"/>
</dbReference>
<dbReference type="InterPro" id="IPR052698">
    <property type="entry name" value="MoCofactor_Util/Proc"/>
</dbReference>
<dbReference type="PANTHER" id="PTHR30388">
    <property type="entry name" value="ALDEHYDE OXIDOREDUCTASE MOLYBDENUM COFACTOR ASSEMBLY PROTEIN"/>
    <property type="match status" value="1"/>
</dbReference>